<sequence>MASQESQPFHWHYTELDDHNFQIRGRTLFFIVVLFAVVMLITLLFLYARWVCRFTYHTSANAHHAPPPLSHGLDPTSINMLPIVLHRSRTTADDDNVGDSDERECCICLGVFEDGDKLKILPKCQHCYHGECVDMWLRTRSSCPLCRNSL</sequence>
<proteinExistence type="predicted"/>
<accession>A0ACC1YA23</accession>
<evidence type="ECO:0000313" key="1">
    <source>
        <dbReference type="EMBL" id="KAJ4720098.1"/>
    </source>
</evidence>
<protein>
    <submittedName>
        <fullName evidence="1">RING-H2 finger protein</fullName>
    </submittedName>
</protein>
<evidence type="ECO:0000313" key="2">
    <source>
        <dbReference type="Proteomes" id="UP001164539"/>
    </source>
</evidence>
<gene>
    <name evidence="1" type="ORF">OWV82_007979</name>
</gene>
<reference evidence="1 2" key="1">
    <citation type="journal article" date="2023" name="Science">
        <title>Complex scaffold remodeling in plant triterpene biosynthesis.</title>
        <authorList>
            <person name="De La Pena R."/>
            <person name="Hodgson H."/>
            <person name="Liu J.C."/>
            <person name="Stephenson M.J."/>
            <person name="Martin A.C."/>
            <person name="Owen C."/>
            <person name="Harkess A."/>
            <person name="Leebens-Mack J."/>
            <person name="Jimenez L.E."/>
            <person name="Osbourn A."/>
            <person name="Sattely E.S."/>
        </authorList>
    </citation>
    <scope>NUCLEOTIDE SEQUENCE [LARGE SCALE GENOMIC DNA]</scope>
    <source>
        <strain evidence="2">cv. JPN11</strain>
        <tissue evidence="1">Leaf</tissue>
    </source>
</reference>
<organism evidence="1 2">
    <name type="scientific">Melia azedarach</name>
    <name type="common">Chinaberry tree</name>
    <dbReference type="NCBI Taxonomy" id="155640"/>
    <lineage>
        <taxon>Eukaryota</taxon>
        <taxon>Viridiplantae</taxon>
        <taxon>Streptophyta</taxon>
        <taxon>Embryophyta</taxon>
        <taxon>Tracheophyta</taxon>
        <taxon>Spermatophyta</taxon>
        <taxon>Magnoliopsida</taxon>
        <taxon>eudicotyledons</taxon>
        <taxon>Gunneridae</taxon>
        <taxon>Pentapetalae</taxon>
        <taxon>rosids</taxon>
        <taxon>malvids</taxon>
        <taxon>Sapindales</taxon>
        <taxon>Meliaceae</taxon>
        <taxon>Melia</taxon>
    </lineage>
</organism>
<keyword evidence="2" id="KW-1185">Reference proteome</keyword>
<dbReference type="EMBL" id="CM051397">
    <property type="protein sequence ID" value="KAJ4720098.1"/>
    <property type="molecule type" value="Genomic_DNA"/>
</dbReference>
<name>A0ACC1YA23_MELAZ</name>
<comment type="caution">
    <text evidence="1">The sequence shown here is derived from an EMBL/GenBank/DDBJ whole genome shotgun (WGS) entry which is preliminary data.</text>
</comment>
<dbReference type="Proteomes" id="UP001164539">
    <property type="component" value="Chromosome 4"/>
</dbReference>